<evidence type="ECO:0000256" key="13">
    <source>
        <dbReference type="RuleBase" id="RU364016"/>
    </source>
</evidence>
<dbReference type="PANTHER" id="PTHR12369:SF19">
    <property type="entry name" value="CHONDROITIN SULFATE N-ACETYLGALACTOSAMINYLTRANSFERASE 1"/>
    <property type="match status" value="1"/>
</dbReference>
<dbReference type="Gene3D" id="3.90.550.10">
    <property type="entry name" value="Spore Coat Polysaccharide Biosynthesis Protein SpsA, Chain A"/>
    <property type="match status" value="1"/>
</dbReference>
<feature type="transmembrane region" description="Helical" evidence="13">
    <location>
        <begin position="12"/>
        <end position="31"/>
    </location>
</feature>
<evidence type="ECO:0000256" key="3">
    <source>
        <dbReference type="ARBA" id="ARBA00022679"/>
    </source>
</evidence>
<dbReference type="InterPro" id="IPR008428">
    <property type="entry name" value="Chond_GalNAc"/>
</dbReference>
<dbReference type="SUPFAM" id="SSF53448">
    <property type="entry name" value="Nucleotide-diphospho-sugar transferases"/>
    <property type="match status" value="1"/>
</dbReference>
<dbReference type="AlphaFoldDB" id="A0A8C2ZHB8"/>
<comment type="catalytic activity">
    <reaction evidence="12">
        <text>3-O-(beta-D-GlcA-(1-&gt;3)-beta-D-Gal-(1-&gt;3)-beta-D-Gal-(1-&gt;4)-beta-D-Xyl)-L-seryl-[protein] + UDP-N-acetyl-alpha-D-galactosamine = 3-O-(beta-D-GalNAc-(1-&gt;4)-beta-D-GlcA-(1-&gt;3)-beta-D-Gal-(1-&gt;3)-beta-D-Gal-(1-&gt;4)-beta-D-Xyl)-L-seryl-[protein] + UDP + H(+)</text>
        <dbReference type="Rhea" id="RHEA:23464"/>
        <dbReference type="Rhea" id="RHEA-COMP:12573"/>
        <dbReference type="Rhea" id="RHEA-COMP:12575"/>
        <dbReference type="ChEBI" id="CHEBI:15378"/>
        <dbReference type="ChEBI" id="CHEBI:58223"/>
        <dbReference type="ChEBI" id="CHEBI:67138"/>
        <dbReference type="ChEBI" id="CHEBI:132093"/>
        <dbReference type="ChEBI" id="CHEBI:132105"/>
        <dbReference type="EC" id="2.4.1.174"/>
    </reaction>
</comment>
<dbReference type="EC" id="2.4.1.-" evidence="13"/>
<dbReference type="FunFam" id="3.90.550.10:FF:000059">
    <property type="entry name" value="Hexosyltransferase"/>
    <property type="match status" value="1"/>
</dbReference>
<accession>A0A8C2ZHB8</accession>
<dbReference type="Ensembl" id="ENSCLMT00005028577.1">
    <property type="protein sequence ID" value="ENSCLMP00005027397.1"/>
    <property type="gene ID" value="ENSCLMG00005013355.1"/>
</dbReference>
<keyword evidence="10 13" id="KW-0472">Membrane</keyword>
<keyword evidence="7 13" id="KW-1133">Transmembrane helix</keyword>
<reference evidence="15" key="2">
    <citation type="submission" date="2025-09" db="UniProtKB">
        <authorList>
            <consortium name="Ensembl"/>
        </authorList>
    </citation>
    <scope>IDENTIFICATION</scope>
</reference>
<keyword evidence="9 14" id="KW-0175">Coiled coil</keyword>
<feature type="coiled-coil region" evidence="14">
    <location>
        <begin position="70"/>
        <end position="101"/>
    </location>
</feature>
<dbReference type="Pfam" id="PF05679">
    <property type="entry name" value="CHGN"/>
    <property type="match status" value="1"/>
</dbReference>
<keyword evidence="8 13" id="KW-0333">Golgi apparatus</keyword>
<protein>
    <recommendedName>
        <fullName evidence="13">Hexosyltransferase</fullName>
        <ecNumber evidence="13">2.4.1.-</ecNumber>
    </recommendedName>
</protein>
<dbReference type="GO" id="GO:0050650">
    <property type="term" value="P:chondroitin sulfate proteoglycan biosynthetic process"/>
    <property type="evidence" value="ECO:0007669"/>
    <property type="project" value="UniProtKB-ARBA"/>
</dbReference>
<organism evidence="15 16">
    <name type="scientific">Cyclopterus lumpus</name>
    <name type="common">Lumpsucker</name>
    <dbReference type="NCBI Taxonomy" id="8103"/>
    <lineage>
        <taxon>Eukaryota</taxon>
        <taxon>Metazoa</taxon>
        <taxon>Chordata</taxon>
        <taxon>Craniata</taxon>
        <taxon>Vertebrata</taxon>
        <taxon>Euteleostomi</taxon>
        <taxon>Actinopterygii</taxon>
        <taxon>Neopterygii</taxon>
        <taxon>Teleostei</taxon>
        <taxon>Neoteleostei</taxon>
        <taxon>Acanthomorphata</taxon>
        <taxon>Eupercaria</taxon>
        <taxon>Perciformes</taxon>
        <taxon>Cottioidei</taxon>
        <taxon>Cottales</taxon>
        <taxon>Cyclopteridae</taxon>
        <taxon>Cyclopterus</taxon>
    </lineage>
</organism>
<dbReference type="GeneTree" id="ENSGT01050000244968"/>
<evidence type="ECO:0000256" key="2">
    <source>
        <dbReference type="ARBA" id="ARBA00009239"/>
    </source>
</evidence>
<keyword evidence="4 13" id="KW-0812">Transmembrane</keyword>
<dbReference type="Proteomes" id="UP000694565">
    <property type="component" value="Unplaced"/>
</dbReference>
<dbReference type="PANTHER" id="PTHR12369">
    <property type="entry name" value="CHONDROITIN SYNTHASE"/>
    <property type="match status" value="1"/>
</dbReference>
<evidence type="ECO:0000256" key="7">
    <source>
        <dbReference type="ARBA" id="ARBA00022989"/>
    </source>
</evidence>
<evidence type="ECO:0000256" key="10">
    <source>
        <dbReference type="ARBA" id="ARBA00023136"/>
    </source>
</evidence>
<keyword evidence="16" id="KW-1185">Reference proteome</keyword>
<evidence type="ECO:0000313" key="16">
    <source>
        <dbReference type="Proteomes" id="UP000694565"/>
    </source>
</evidence>
<dbReference type="GO" id="GO:0047237">
    <property type="term" value="F:glucuronylgalactosylproteoglycan 4-beta-N-acetylgalactosaminyltransferase activity"/>
    <property type="evidence" value="ECO:0007669"/>
    <property type="project" value="UniProtKB-EC"/>
</dbReference>
<dbReference type="GO" id="GO:0047238">
    <property type="term" value="F:glucuronosyl-N-acetylgalactosaminyl-proteoglycan 4-beta-N-acetylgalactosaminyltransferase activity"/>
    <property type="evidence" value="ECO:0007669"/>
    <property type="project" value="TreeGrafter"/>
</dbReference>
<comment type="similarity">
    <text evidence="2 13">Belongs to the chondroitin N-acetylgalactosaminyltransferase family.</text>
</comment>
<evidence type="ECO:0000313" key="15">
    <source>
        <dbReference type="Ensembl" id="ENSCLMP00005027397.1"/>
    </source>
</evidence>
<evidence type="ECO:0000256" key="11">
    <source>
        <dbReference type="ARBA" id="ARBA00023180"/>
    </source>
</evidence>
<evidence type="ECO:0000256" key="9">
    <source>
        <dbReference type="ARBA" id="ARBA00023054"/>
    </source>
</evidence>
<dbReference type="InterPro" id="IPR029044">
    <property type="entry name" value="Nucleotide-diphossugar_trans"/>
</dbReference>
<comment type="subcellular location">
    <subcellularLocation>
        <location evidence="1 13">Golgi apparatus</location>
        <location evidence="1 13">Golgi stack membrane</location>
        <topology evidence="1 13">Single-pass type II membrane protein</topology>
    </subcellularLocation>
</comment>
<evidence type="ECO:0000256" key="1">
    <source>
        <dbReference type="ARBA" id="ARBA00004447"/>
    </source>
</evidence>
<dbReference type="InterPro" id="IPR051227">
    <property type="entry name" value="CS_glycosyltransferase"/>
</dbReference>
<evidence type="ECO:0000256" key="12">
    <source>
        <dbReference type="ARBA" id="ARBA00052383"/>
    </source>
</evidence>
<keyword evidence="3 13" id="KW-0808">Transferase</keyword>
<keyword evidence="11" id="KW-0325">Glycoprotein</keyword>
<evidence type="ECO:0000256" key="5">
    <source>
        <dbReference type="ARBA" id="ARBA00022723"/>
    </source>
</evidence>
<keyword evidence="5" id="KW-0479">Metal-binding</keyword>
<reference evidence="15" key="1">
    <citation type="submission" date="2025-08" db="UniProtKB">
        <authorList>
            <consortium name="Ensembl"/>
        </authorList>
    </citation>
    <scope>IDENTIFICATION</scope>
</reference>
<name>A0A8C2ZHB8_CYCLU</name>
<dbReference type="GO" id="GO:0046872">
    <property type="term" value="F:metal ion binding"/>
    <property type="evidence" value="ECO:0007669"/>
    <property type="project" value="UniProtKB-KW"/>
</dbReference>
<evidence type="ECO:0000256" key="14">
    <source>
        <dbReference type="SAM" id="Coils"/>
    </source>
</evidence>
<evidence type="ECO:0000256" key="6">
    <source>
        <dbReference type="ARBA" id="ARBA00022968"/>
    </source>
</evidence>
<dbReference type="GO" id="GO:0032580">
    <property type="term" value="C:Golgi cisterna membrane"/>
    <property type="evidence" value="ECO:0007669"/>
    <property type="project" value="UniProtKB-SubCell"/>
</dbReference>
<keyword evidence="6 13" id="KW-0735">Signal-anchor</keyword>
<evidence type="ECO:0000256" key="8">
    <source>
        <dbReference type="ARBA" id="ARBA00023034"/>
    </source>
</evidence>
<evidence type="ECO:0000256" key="4">
    <source>
        <dbReference type="ARBA" id="ARBA00022692"/>
    </source>
</evidence>
<sequence length="523" mass="60439">MFKRWLLALLPRVGLIVLGLCCCLSLFYLLACKPTSPGSQQSLLWSGGATSKEGYMALLQEREDSHRHYINSLTKQIAQLKEALQERTQQLQESLDKAKTRGILPQGLESLHKTPTQTDLKNFLHSQLNQAEVISGVQLPSEYAVIPFDTFTLRRVYQLEMGLTRHPEERPVRRDRRDELISAVETALHVLNGPQQHTDNTRRKSTYSPSDFIEGLTRTERDRGTVYELMFKGAGPRDFTQLVLFRPFGPVMKVKSESVDTRGTLINIIVPLSKRPDMFRQFINNFREVCIQQDGRVHLTVVYFGRDQIDQVKAMSFTLIQLNENFSRGRGLDVGARAWRRSQNVLLFFCDVDIHFTADFLTSCRLNAEPGKKVYYPVLFSQYNPSMIYSNQTRLPSVQKQLVMRKETGFWRDFGFGMTCQYRSDFLNIGGFDRNIKGWGLEDVHLYRKYLHSKLMVIRSPSRGLFHLWHEKNCADELPPDKYKMCMQTKAMSEASHGMLGERFFKREIELHLSSQKQRNSGT</sequence>
<proteinExistence type="inferred from homology"/>